<organism evidence="11 12">
    <name type="scientific">Tetranychus urticae</name>
    <name type="common">Two-spotted spider mite</name>
    <dbReference type="NCBI Taxonomy" id="32264"/>
    <lineage>
        <taxon>Eukaryota</taxon>
        <taxon>Metazoa</taxon>
        <taxon>Ecdysozoa</taxon>
        <taxon>Arthropoda</taxon>
        <taxon>Chelicerata</taxon>
        <taxon>Arachnida</taxon>
        <taxon>Acari</taxon>
        <taxon>Acariformes</taxon>
        <taxon>Trombidiformes</taxon>
        <taxon>Prostigmata</taxon>
        <taxon>Eleutherengona</taxon>
        <taxon>Raphignathae</taxon>
        <taxon>Tetranychoidea</taxon>
        <taxon>Tetranychidae</taxon>
        <taxon>Tetranychus</taxon>
    </lineage>
</organism>
<name>T1JX72_TETUR</name>
<dbReference type="HOGENOM" id="CLU_063974_1_0_1"/>
<accession>T1JX72</accession>
<evidence type="ECO:0000313" key="11">
    <source>
        <dbReference type="EnsemblMetazoa" id="tetur02g10920.1"/>
    </source>
</evidence>
<sequence length="304" mass="34336">MASAKTREAQECIDRAEKSLKTSLFKWKPDFDIAANEYQKAATAYKAGKEYEKALDCCIKAADYFQQNRQYFSAAKSFEQAALIAGKDMQKWSDAINLIEKACKLFQEHGVPDTCALVYERGAKMVEQVDPEKAAHLYALAAEVTLIESKNFQAADYAAKAARVYAKIQKYDDALKMLEKQMMFLREIEDERACGRLVVHLVLMQLIRDDIVAATKAFGDYAVFVEQEEKNTLNQLLYGFDNMDSREIITALNHPFIKSLDIEFAKIARTLQRKHEAILGRSENKNDAEAGEQSAVDDEAGLLL</sequence>
<evidence type="ECO:0000256" key="5">
    <source>
        <dbReference type="ARBA" id="ARBA00022927"/>
    </source>
</evidence>
<keyword evidence="5" id="KW-0653">Protein transport</keyword>
<reference evidence="12" key="1">
    <citation type="submission" date="2011-08" db="EMBL/GenBank/DDBJ databases">
        <authorList>
            <person name="Rombauts S."/>
        </authorList>
    </citation>
    <scope>NUCLEOTIDE SEQUENCE</scope>
    <source>
        <strain evidence="12">London</strain>
    </source>
</reference>
<comment type="similarity">
    <text evidence="2">Belongs to the SNAP family.</text>
</comment>
<evidence type="ECO:0000256" key="3">
    <source>
        <dbReference type="ARBA" id="ARBA00022448"/>
    </source>
</evidence>
<dbReference type="eggNOG" id="KOG1585">
    <property type="taxonomic scope" value="Eukaryota"/>
</dbReference>
<dbReference type="GO" id="GO:0006886">
    <property type="term" value="P:intracellular protein transport"/>
    <property type="evidence" value="ECO:0007669"/>
    <property type="project" value="InterPro"/>
</dbReference>
<evidence type="ECO:0000313" key="12">
    <source>
        <dbReference type="Proteomes" id="UP000015104"/>
    </source>
</evidence>
<dbReference type="InterPro" id="IPR011990">
    <property type="entry name" value="TPR-like_helical_dom_sf"/>
</dbReference>
<dbReference type="Proteomes" id="UP000015104">
    <property type="component" value="Unassembled WGS sequence"/>
</dbReference>
<dbReference type="Pfam" id="PF14938">
    <property type="entry name" value="SNAP"/>
    <property type="match status" value="1"/>
</dbReference>
<evidence type="ECO:0000256" key="4">
    <source>
        <dbReference type="ARBA" id="ARBA00022892"/>
    </source>
</evidence>
<dbReference type="InterPro" id="IPR000744">
    <property type="entry name" value="NSF_attach"/>
</dbReference>
<dbReference type="SUPFAM" id="SSF48452">
    <property type="entry name" value="TPR-like"/>
    <property type="match status" value="1"/>
</dbReference>
<dbReference type="STRING" id="32264.T1JX72"/>
<dbReference type="PANTHER" id="PTHR13768">
    <property type="entry name" value="SOLUBLE NSF ATTACHMENT PROTEIN SNAP"/>
    <property type="match status" value="1"/>
</dbReference>
<dbReference type="GO" id="GO:0005774">
    <property type="term" value="C:vacuolar membrane"/>
    <property type="evidence" value="ECO:0007669"/>
    <property type="project" value="TreeGrafter"/>
</dbReference>
<dbReference type="GO" id="GO:0005483">
    <property type="term" value="F:soluble NSF attachment protein activity"/>
    <property type="evidence" value="ECO:0007669"/>
    <property type="project" value="TreeGrafter"/>
</dbReference>
<dbReference type="KEGG" id="tut:107371387"/>
<protein>
    <recommendedName>
        <fullName evidence="7">Gamma-soluble NSF attachment protein</fullName>
    </recommendedName>
    <alternativeName>
        <fullName evidence="8">N-ethylmaleimide-sensitive factor attachment protein gamma</fullName>
    </alternativeName>
</protein>
<keyword evidence="6" id="KW-0472">Membrane</keyword>
<comment type="subcellular location">
    <subcellularLocation>
        <location evidence="1">Membrane</location>
        <topology evidence="1">Peripheral membrane protein</topology>
    </subcellularLocation>
</comment>
<dbReference type="AlphaFoldDB" id="T1JX72"/>
<keyword evidence="12" id="KW-1185">Reference proteome</keyword>
<gene>
    <name evidence="11" type="primary">107371387</name>
</gene>
<feature type="region of interest" description="Disordered" evidence="10">
    <location>
        <begin position="282"/>
        <end position="304"/>
    </location>
</feature>
<dbReference type="OMA" id="RSWFHAA"/>
<evidence type="ECO:0000256" key="2">
    <source>
        <dbReference type="ARBA" id="ARBA00010050"/>
    </source>
</evidence>
<evidence type="ECO:0000256" key="6">
    <source>
        <dbReference type="ARBA" id="ARBA00023136"/>
    </source>
</evidence>
<keyword evidence="3" id="KW-0813">Transport</keyword>
<reference evidence="11" key="2">
    <citation type="submission" date="2015-06" db="UniProtKB">
        <authorList>
            <consortium name="EnsemblMetazoa"/>
        </authorList>
    </citation>
    <scope>IDENTIFICATION</scope>
</reference>
<dbReference type="Gene3D" id="1.25.40.10">
    <property type="entry name" value="Tetratricopeptide repeat domain"/>
    <property type="match status" value="1"/>
</dbReference>
<feature type="coiled-coil region" evidence="9">
    <location>
        <begin position="161"/>
        <end position="188"/>
    </location>
</feature>
<dbReference type="GO" id="GO:0031201">
    <property type="term" value="C:SNARE complex"/>
    <property type="evidence" value="ECO:0007669"/>
    <property type="project" value="TreeGrafter"/>
</dbReference>
<feature type="compositionally biased region" description="Acidic residues" evidence="10">
    <location>
        <begin position="295"/>
        <end position="304"/>
    </location>
</feature>
<evidence type="ECO:0000256" key="10">
    <source>
        <dbReference type="SAM" id="MobiDB-lite"/>
    </source>
</evidence>
<evidence type="ECO:0000256" key="7">
    <source>
        <dbReference type="ARBA" id="ARBA00040047"/>
    </source>
</evidence>
<evidence type="ECO:0000256" key="9">
    <source>
        <dbReference type="SAM" id="Coils"/>
    </source>
</evidence>
<keyword evidence="4" id="KW-0931">ER-Golgi transport</keyword>
<keyword evidence="9" id="KW-0175">Coiled coil</keyword>
<dbReference type="PANTHER" id="PTHR13768:SF2">
    <property type="entry name" value="GAMMA-SOLUBLE NSF ATTACHMENT PROTEIN"/>
    <property type="match status" value="1"/>
</dbReference>
<dbReference type="GO" id="GO:0016192">
    <property type="term" value="P:vesicle-mediated transport"/>
    <property type="evidence" value="ECO:0007669"/>
    <property type="project" value="UniProtKB-KW"/>
</dbReference>
<evidence type="ECO:0000256" key="8">
    <source>
        <dbReference type="ARBA" id="ARBA00042485"/>
    </source>
</evidence>
<dbReference type="OrthoDB" id="26569at2759"/>
<dbReference type="GO" id="GO:0019905">
    <property type="term" value="F:syntaxin binding"/>
    <property type="evidence" value="ECO:0007669"/>
    <property type="project" value="TreeGrafter"/>
</dbReference>
<evidence type="ECO:0000256" key="1">
    <source>
        <dbReference type="ARBA" id="ARBA00004170"/>
    </source>
</evidence>
<dbReference type="EnsemblMetazoa" id="tetur02g10920.1">
    <property type="protein sequence ID" value="tetur02g10920.1"/>
    <property type="gene ID" value="tetur02g10920"/>
</dbReference>
<proteinExistence type="inferred from homology"/>
<dbReference type="EMBL" id="CAEY01000824">
    <property type="status" value="NOT_ANNOTATED_CDS"/>
    <property type="molecule type" value="Genomic_DNA"/>
</dbReference>